<dbReference type="SUPFAM" id="SSF89447">
    <property type="entry name" value="AbrB/MazE/MraZ-like"/>
    <property type="match status" value="1"/>
</dbReference>
<dbReference type="InterPro" id="IPR037914">
    <property type="entry name" value="SpoVT-AbrB_sf"/>
</dbReference>
<dbReference type="SMART" id="SM00966">
    <property type="entry name" value="SpoVT_AbrB"/>
    <property type="match status" value="1"/>
</dbReference>
<dbReference type="Proteomes" id="UP000077098">
    <property type="component" value="Unassembled WGS sequence"/>
</dbReference>
<evidence type="ECO:0000313" key="2">
    <source>
        <dbReference type="EMBL" id="OAE43774.1"/>
    </source>
</evidence>
<accession>A0A176X9L4</accession>
<evidence type="ECO:0000259" key="1">
    <source>
        <dbReference type="SMART" id="SM00966"/>
    </source>
</evidence>
<feature type="domain" description="SpoVT-AbrB" evidence="1">
    <location>
        <begin position="4"/>
        <end position="48"/>
    </location>
</feature>
<name>A0A176X9L4_AGRTU</name>
<dbReference type="Pfam" id="PF04014">
    <property type="entry name" value="MazE_antitoxin"/>
    <property type="match status" value="1"/>
</dbReference>
<organism evidence="2 3">
    <name type="scientific">Agrobacterium tumefaciens</name>
    <dbReference type="NCBI Taxonomy" id="358"/>
    <lineage>
        <taxon>Bacteria</taxon>
        <taxon>Pseudomonadati</taxon>
        <taxon>Pseudomonadota</taxon>
        <taxon>Alphaproteobacteria</taxon>
        <taxon>Hyphomicrobiales</taxon>
        <taxon>Rhizobiaceae</taxon>
        <taxon>Rhizobium/Agrobacterium group</taxon>
        <taxon>Agrobacterium</taxon>
        <taxon>Agrobacterium tumefaciens complex</taxon>
    </lineage>
</organism>
<dbReference type="Gene3D" id="2.10.260.10">
    <property type="match status" value="1"/>
</dbReference>
<dbReference type="RefSeq" id="WP_063949780.1">
    <property type="nucleotide sequence ID" value="NZ_LXPS01000022.1"/>
</dbReference>
<gene>
    <name evidence="2" type="ORF">A7J57_05875</name>
</gene>
<evidence type="ECO:0000313" key="3">
    <source>
        <dbReference type="Proteomes" id="UP000077098"/>
    </source>
</evidence>
<reference evidence="2 3" key="1">
    <citation type="submission" date="2016-05" db="EMBL/GenBank/DDBJ databases">
        <authorList>
            <person name="Lavstsen T."/>
            <person name="Jespersen J.S."/>
        </authorList>
    </citation>
    <scope>NUCLEOTIDE SEQUENCE [LARGE SCALE GENOMIC DNA]</scope>
    <source>
        <strain evidence="2 3">KCJ1736</strain>
    </source>
</reference>
<proteinExistence type="predicted"/>
<dbReference type="EMBL" id="LXPS01000022">
    <property type="protein sequence ID" value="OAE43774.1"/>
    <property type="molecule type" value="Genomic_DNA"/>
</dbReference>
<protein>
    <submittedName>
        <fullName evidence="2">AbrB family transcriptional regulator</fullName>
    </submittedName>
</protein>
<dbReference type="AlphaFoldDB" id="A0A176X9L4"/>
<comment type="caution">
    <text evidence="2">The sequence shown here is derived from an EMBL/GenBank/DDBJ whole genome shotgun (WGS) entry which is preliminary data.</text>
</comment>
<dbReference type="GO" id="GO:0003677">
    <property type="term" value="F:DNA binding"/>
    <property type="evidence" value="ECO:0007669"/>
    <property type="project" value="InterPro"/>
</dbReference>
<sequence length="76" mass="8665">MRVTKWGDSLAVRIPADVAEALHIKEGDEVDIVAATDAVVNATTDEERRQALEKIRSLRWTLPPDYKFDRDEANER</sequence>
<dbReference type="InterPro" id="IPR007159">
    <property type="entry name" value="SpoVT-AbrB_dom"/>
</dbReference>